<sequence>MTEEGSSETAIRRACACSKFSSCPSPAPAITSKYRENRSNWKPTMSAGSVLHDLKNLKEPIIACDLDDVLSATNQTVSEFHNDTYGTNMNLSHFFYYYYWRNPGWGSPKETAVLSLLKLH</sequence>
<reference evidence="1" key="1">
    <citation type="journal article" date="2020" name="Nat. Commun.">
        <title>Large-scale genome sequencing of mycorrhizal fungi provides insights into the early evolution of symbiotic traits.</title>
        <authorList>
            <person name="Miyauchi S."/>
            <person name="Kiss E."/>
            <person name="Kuo A."/>
            <person name="Drula E."/>
            <person name="Kohler A."/>
            <person name="Sanchez-Garcia M."/>
            <person name="Morin E."/>
            <person name="Andreopoulos B."/>
            <person name="Barry K.W."/>
            <person name="Bonito G."/>
            <person name="Buee M."/>
            <person name="Carver A."/>
            <person name="Chen C."/>
            <person name="Cichocki N."/>
            <person name="Clum A."/>
            <person name="Culley D."/>
            <person name="Crous P.W."/>
            <person name="Fauchery L."/>
            <person name="Girlanda M."/>
            <person name="Hayes R.D."/>
            <person name="Keri Z."/>
            <person name="LaButti K."/>
            <person name="Lipzen A."/>
            <person name="Lombard V."/>
            <person name="Magnuson J."/>
            <person name="Maillard F."/>
            <person name="Murat C."/>
            <person name="Nolan M."/>
            <person name="Ohm R.A."/>
            <person name="Pangilinan J."/>
            <person name="Pereira M.F."/>
            <person name="Perotto S."/>
            <person name="Peter M."/>
            <person name="Pfister S."/>
            <person name="Riley R."/>
            <person name="Sitrit Y."/>
            <person name="Stielow J.B."/>
            <person name="Szollosi G."/>
            <person name="Zifcakova L."/>
            <person name="Stursova M."/>
            <person name="Spatafora J.W."/>
            <person name="Tedersoo L."/>
            <person name="Vaario L.M."/>
            <person name="Yamada A."/>
            <person name="Yan M."/>
            <person name="Wang P."/>
            <person name="Xu J."/>
            <person name="Bruns T."/>
            <person name="Baldrian P."/>
            <person name="Vilgalys R."/>
            <person name="Dunand C."/>
            <person name="Henrissat B."/>
            <person name="Grigoriev I.V."/>
            <person name="Hibbett D."/>
            <person name="Nagy L.G."/>
            <person name="Martin F.M."/>
        </authorList>
    </citation>
    <scope>NUCLEOTIDE SEQUENCE</scope>
    <source>
        <strain evidence="1">UH-Tt-Lm1</strain>
    </source>
</reference>
<accession>A0A9P6HFB6</accession>
<protein>
    <submittedName>
        <fullName evidence="1">Uncharacterized protein</fullName>
    </submittedName>
</protein>
<dbReference type="Proteomes" id="UP000736335">
    <property type="component" value="Unassembled WGS sequence"/>
</dbReference>
<name>A0A9P6HFB6_9AGAM</name>
<comment type="caution">
    <text evidence="1">The sequence shown here is derived from an EMBL/GenBank/DDBJ whole genome shotgun (WGS) entry which is preliminary data.</text>
</comment>
<reference evidence="1" key="2">
    <citation type="submission" date="2020-11" db="EMBL/GenBank/DDBJ databases">
        <authorList>
            <consortium name="DOE Joint Genome Institute"/>
            <person name="Kuo A."/>
            <person name="Miyauchi S."/>
            <person name="Kiss E."/>
            <person name="Drula E."/>
            <person name="Kohler A."/>
            <person name="Sanchez-Garcia M."/>
            <person name="Andreopoulos B."/>
            <person name="Barry K.W."/>
            <person name="Bonito G."/>
            <person name="Buee M."/>
            <person name="Carver A."/>
            <person name="Chen C."/>
            <person name="Cichocki N."/>
            <person name="Clum A."/>
            <person name="Culley D."/>
            <person name="Crous P.W."/>
            <person name="Fauchery L."/>
            <person name="Girlanda M."/>
            <person name="Hayes R."/>
            <person name="Keri Z."/>
            <person name="Labutti K."/>
            <person name="Lipzen A."/>
            <person name="Lombard V."/>
            <person name="Magnuson J."/>
            <person name="Maillard F."/>
            <person name="Morin E."/>
            <person name="Murat C."/>
            <person name="Nolan M."/>
            <person name="Ohm R."/>
            <person name="Pangilinan J."/>
            <person name="Pereira M."/>
            <person name="Perotto S."/>
            <person name="Peter M."/>
            <person name="Riley R."/>
            <person name="Sitrit Y."/>
            <person name="Stielow B."/>
            <person name="Szollosi G."/>
            <person name="Zifcakova L."/>
            <person name="Stursova M."/>
            <person name="Spatafora J.W."/>
            <person name="Tedersoo L."/>
            <person name="Vaario L.-M."/>
            <person name="Yamada A."/>
            <person name="Yan M."/>
            <person name="Wang P."/>
            <person name="Xu J."/>
            <person name="Bruns T."/>
            <person name="Baldrian P."/>
            <person name="Vilgalys R."/>
            <person name="Henrissat B."/>
            <person name="Grigoriev I.V."/>
            <person name="Hibbett D."/>
            <person name="Nagy L.G."/>
            <person name="Martin F.M."/>
        </authorList>
    </citation>
    <scope>NUCLEOTIDE SEQUENCE</scope>
    <source>
        <strain evidence="1">UH-Tt-Lm1</strain>
    </source>
</reference>
<proteinExistence type="predicted"/>
<organism evidence="1 2">
    <name type="scientific">Thelephora terrestris</name>
    <dbReference type="NCBI Taxonomy" id="56493"/>
    <lineage>
        <taxon>Eukaryota</taxon>
        <taxon>Fungi</taxon>
        <taxon>Dikarya</taxon>
        <taxon>Basidiomycota</taxon>
        <taxon>Agaricomycotina</taxon>
        <taxon>Agaricomycetes</taxon>
        <taxon>Thelephorales</taxon>
        <taxon>Thelephoraceae</taxon>
        <taxon>Thelephora</taxon>
    </lineage>
</organism>
<dbReference type="EMBL" id="WIUZ02000006">
    <property type="protein sequence ID" value="KAF9786046.1"/>
    <property type="molecule type" value="Genomic_DNA"/>
</dbReference>
<evidence type="ECO:0000313" key="1">
    <source>
        <dbReference type="EMBL" id="KAF9786046.1"/>
    </source>
</evidence>
<dbReference type="AlphaFoldDB" id="A0A9P6HFB6"/>
<gene>
    <name evidence="1" type="ORF">BJ322DRAFT_763891</name>
</gene>
<keyword evidence="2" id="KW-1185">Reference proteome</keyword>
<evidence type="ECO:0000313" key="2">
    <source>
        <dbReference type="Proteomes" id="UP000736335"/>
    </source>
</evidence>
<dbReference type="OrthoDB" id="37659at2759"/>